<protein>
    <submittedName>
        <fullName evidence="2">PadR family transcriptional regulator PadR</fullName>
    </submittedName>
</protein>
<dbReference type="Gene3D" id="1.10.10.10">
    <property type="entry name" value="Winged helix-like DNA-binding domain superfamily/Winged helix DNA-binding domain"/>
    <property type="match status" value="1"/>
</dbReference>
<dbReference type="SUPFAM" id="SSF46785">
    <property type="entry name" value="Winged helix' DNA-binding domain"/>
    <property type="match status" value="1"/>
</dbReference>
<organism evidence="2 3">
    <name type="scientific">Glutamicibacter protophormiae</name>
    <name type="common">Brevibacterium protophormiae</name>
    <dbReference type="NCBI Taxonomy" id="37930"/>
    <lineage>
        <taxon>Bacteria</taxon>
        <taxon>Bacillati</taxon>
        <taxon>Actinomycetota</taxon>
        <taxon>Actinomycetes</taxon>
        <taxon>Micrococcales</taxon>
        <taxon>Micrococcaceae</taxon>
        <taxon>Glutamicibacter</taxon>
    </lineage>
</organism>
<evidence type="ECO:0000313" key="3">
    <source>
        <dbReference type="Proteomes" id="UP001195422"/>
    </source>
</evidence>
<keyword evidence="3" id="KW-1185">Reference proteome</keyword>
<dbReference type="InterPro" id="IPR036388">
    <property type="entry name" value="WH-like_DNA-bd_sf"/>
</dbReference>
<evidence type="ECO:0000313" key="2">
    <source>
        <dbReference type="EMBL" id="MBP2399714.1"/>
    </source>
</evidence>
<name>A0ABS4XT75_GLUPR</name>
<reference evidence="2 3" key="1">
    <citation type="submission" date="2021-03" db="EMBL/GenBank/DDBJ databases">
        <title>Sequencing the genomes of 1000 actinobacteria strains.</title>
        <authorList>
            <person name="Klenk H.-P."/>
        </authorList>
    </citation>
    <scope>NUCLEOTIDE SEQUENCE [LARGE SCALE GENOMIC DNA]</scope>
    <source>
        <strain evidence="2 3">DSM 20168</strain>
    </source>
</reference>
<dbReference type="Pfam" id="PF03551">
    <property type="entry name" value="PadR"/>
    <property type="match status" value="1"/>
</dbReference>
<proteinExistence type="predicted"/>
<comment type="caution">
    <text evidence="2">The sequence shown here is derived from an EMBL/GenBank/DDBJ whole genome shotgun (WGS) entry which is preliminary data.</text>
</comment>
<evidence type="ECO:0000259" key="1">
    <source>
        <dbReference type="Pfam" id="PF03551"/>
    </source>
</evidence>
<accession>A0ABS4XT75</accession>
<feature type="domain" description="Transcription regulator PadR N-terminal" evidence="1">
    <location>
        <begin position="10"/>
        <end position="77"/>
    </location>
</feature>
<gene>
    <name evidence="2" type="ORF">JOF39_002795</name>
</gene>
<dbReference type="InterPro" id="IPR005149">
    <property type="entry name" value="Tscrpt_reg_PadR_N"/>
</dbReference>
<dbReference type="EMBL" id="JAGIOJ010000001">
    <property type="protein sequence ID" value="MBP2399714.1"/>
    <property type="molecule type" value="Genomic_DNA"/>
</dbReference>
<dbReference type="Proteomes" id="UP001195422">
    <property type="component" value="Unassembled WGS sequence"/>
</dbReference>
<dbReference type="RefSeq" id="WP_188948295.1">
    <property type="nucleotide sequence ID" value="NZ_BMPH01000006.1"/>
</dbReference>
<dbReference type="PANTHER" id="PTHR33169">
    <property type="entry name" value="PADR-FAMILY TRANSCRIPTIONAL REGULATOR"/>
    <property type="match status" value="1"/>
</dbReference>
<dbReference type="InterPro" id="IPR052509">
    <property type="entry name" value="Metal_resp_DNA-bind_regulator"/>
</dbReference>
<dbReference type="InterPro" id="IPR036390">
    <property type="entry name" value="WH_DNA-bd_sf"/>
</dbReference>
<dbReference type="PANTHER" id="PTHR33169:SF14">
    <property type="entry name" value="TRANSCRIPTIONAL REGULATOR RV3488"/>
    <property type="match status" value="1"/>
</dbReference>
<sequence>MYIALQGGALRRGPAHGYALAKALAARGLDPLKGATLYPALAKLEADGLVSTSWEQGQGGPGRKVYELSGAGRSELAHQSLAFAAFSGIVRGASAS</sequence>